<name>A0A934M566_9CLOT</name>
<evidence type="ECO:0000313" key="2">
    <source>
        <dbReference type="EMBL" id="MBI6874770.1"/>
    </source>
</evidence>
<dbReference type="Gene3D" id="3.30.1180.10">
    <property type="match status" value="1"/>
</dbReference>
<reference evidence="2" key="1">
    <citation type="submission" date="2020-12" db="EMBL/GenBank/DDBJ databases">
        <title>Clostridium thailandense sp. nov., a novel acetogenic bacterium isolated from peat land soil in Thailand.</title>
        <authorList>
            <person name="Chaikitkaew S."/>
            <person name="Birkeland N.K."/>
        </authorList>
    </citation>
    <scope>NUCLEOTIDE SEQUENCE</scope>
    <source>
        <strain evidence="2">DSM 17425</strain>
    </source>
</reference>
<dbReference type="Proteomes" id="UP000622687">
    <property type="component" value="Unassembled WGS sequence"/>
</dbReference>
<dbReference type="PROSITE" id="PS51482">
    <property type="entry name" value="DEGV"/>
    <property type="match status" value="1"/>
</dbReference>
<organism evidence="2 3">
    <name type="scientific">Clostridium aciditolerans</name>
    <dbReference type="NCBI Taxonomy" id="339861"/>
    <lineage>
        <taxon>Bacteria</taxon>
        <taxon>Bacillati</taxon>
        <taxon>Bacillota</taxon>
        <taxon>Clostridia</taxon>
        <taxon>Eubacteriales</taxon>
        <taxon>Clostridiaceae</taxon>
        <taxon>Clostridium</taxon>
    </lineage>
</organism>
<gene>
    <name evidence="2" type="ORF">I6U51_19045</name>
</gene>
<dbReference type="GO" id="GO:0008289">
    <property type="term" value="F:lipid binding"/>
    <property type="evidence" value="ECO:0007669"/>
    <property type="project" value="UniProtKB-KW"/>
</dbReference>
<sequence length="284" mass="31842">MHKIAVVVDSTAVIDKELIENNSNLYSIPLHVIVDGKDFRDGLDIAPSEFCEKMEVALDLPTTSQPSAGEVFKLLEELVEKYDHIIYITISSKLSGTFQTGMLARAQISEDKITVFDSLFTSTIQKQMAIETLELIKNGASIEDIIKNLEYIRANSRILLVVDDLGHLHRTGRISLSAASFGKMFSIKPILSFEEGEILVNQKVRTMRKVYDNLVEQIANAKLSRNSKIILAHANGYDYTLDLKERLLSVYPELEITIEELSPVISVHTGPRSFGLSWINKRSS</sequence>
<proteinExistence type="predicted"/>
<dbReference type="RefSeq" id="WP_211144149.1">
    <property type="nucleotide sequence ID" value="NZ_JAEEGB010000035.1"/>
</dbReference>
<dbReference type="InterPro" id="IPR050270">
    <property type="entry name" value="DegV_domain_contain"/>
</dbReference>
<protein>
    <submittedName>
        <fullName evidence="2">DegV family protein</fullName>
    </submittedName>
</protein>
<evidence type="ECO:0000313" key="3">
    <source>
        <dbReference type="Proteomes" id="UP000622687"/>
    </source>
</evidence>
<dbReference type="EMBL" id="JAEEGB010000035">
    <property type="protein sequence ID" value="MBI6874770.1"/>
    <property type="molecule type" value="Genomic_DNA"/>
</dbReference>
<dbReference type="Pfam" id="PF02645">
    <property type="entry name" value="DegV"/>
    <property type="match status" value="1"/>
</dbReference>
<comment type="caution">
    <text evidence="2">The sequence shown here is derived from an EMBL/GenBank/DDBJ whole genome shotgun (WGS) entry which is preliminary data.</text>
</comment>
<accession>A0A934M566</accession>
<evidence type="ECO:0000256" key="1">
    <source>
        <dbReference type="ARBA" id="ARBA00023121"/>
    </source>
</evidence>
<dbReference type="PANTHER" id="PTHR33434">
    <property type="entry name" value="DEGV DOMAIN-CONTAINING PROTEIN DR_1986-RELATED"/>
    <property type="match status" value="1"/>
</dbReference>
<keyword evidence="1" id="KW-0446">Lipid-binding</keyword>
<dbReference type="SUPFAM" id="SSF82549">
    <property type="entry name" value="DAK1/DegV-like"/>
    <property type="match status" value="1"/>
</dbReference>
<dbReference type="NCBIfam" id="TIGR00762">
    <property type="entry name" value="DegV"/>
    <property type="match status" value="1"/>
</dbReference>
<dbReference type="AlphaFoldDB" id="A0A934M566"/>
<dbReference type="InterPro" id="IPR043168">
    <property type="entry name" value="DegV_C"/>
</dbReference>
<dbReference type="InterPro" id="IPR003797">
    <property type="entry name" value="DegV"/>
</dbReference>
<dbReference type="Gene3D" id="3.40.50.10170">
    <property type="match status" value="1"/>
</dbReference>
<keyword evidence="3" id="KW-1185">Reference proteome</keyword>
<dbReference type="PANTHER" id="PTHR33434:SF2">
    <property type="entry name" value="FATTY ACID-BINDING PROTEIN TM_1468"/>
    <property type="match status" value="1"/>
</dbReference>